<feature type="domain" description="FAD dependent oxidoreductase" evidence="5">
    <location>
        <begin position="3"/>
        <end position="345"/>
    </location>
</feature>
<evidence type="ECO:0000259" key="5">
    <source>
        <dbReference type="Pfam" id="PF01266"/>
    </source>
</evidence>
<dbReference type="InterPro" id="IPR036188">
    <property type="entry name" value="FAD/NAD-bd_sf"/>
</dbReference>
<evidence type="ECO:0000256" key="2">
    <source>
        <dbReference type="ARBA" id="ARBA00022630"/>
    </source>
</evidence>
<proteinExistence type="predicted"/>
<comment type="cofactor">
    <cofactor evidence="1">
        <name>FAD</name>
        <dbReference type="ChEBI" id="CHEBI:57692"/>
    </cofactor>
</comment>
<dbReference type="Pfam" id="PF01266">
    <property type="entry name" value="DAO"/>
    <property type="match status" value="1"/>
</dbReference>
<evidence type="ECO:0000256" key="3">
    <source>
        <dbReference type="ARBA" id="ARBA00022827"/>
    </source>
</evidence>
<dbReference type="Gene3D" id="3.30.9.10">
    <property type="entry name" value="D-Amino Acid Oxidase, subunit A, domain 2"/>
    <property type="match status" value="1"/>
</dbReference>
<dbReference type="Proteomes" id="UP001419910">
    <property type="component" value="Unassembled WGS sequence"/>
</dbReference>
<protein>
    <submittedName>
        <fullName evidence="6">FAD-dependent oxidoreductase</fullName>
    </submittedName>
</protein>
<dbReference type="InterPro" id="IPR006076">
    <property type="entry name" value="FAD-dep_OxRdtase"/>
</dbReference>
<dbReference type="PANTHER" id="PTHR10961">
    <property type="entry name" value="PEROXISOMAL SARCOSINE OXIDASE"/>
    <property type="match status" value="1"/>
</dbReference>
<keyword evidence="4" id="KW-0560">Oxidoreductase</keyword>
<dbReference type="InterPro" id="IPR045170">
    <property type="entry name" value="MTOX"/>
</dbReference>
<evidence type="ECO:0000313" key="6">
    <source>
        <dbReference type="EMBL" id="MEN2790915.1"/>
    </source>
</evidence>
<dbReference type="SUPFAM" id="SSF51905">
    <property type="entry name" value="FAD/NAD(P)-binding domain"/>
    <property type="match status" value="1"/>
</dbReference>
<comment type="caution">
    <text evidence="6">The sequence shown here is derived from an EMBL/GenBank/DDBJ whole genome shotgun (WGS) entry which is preliminary data.</text>
</comment>
<accession>A0ABU9Y549</accession>
<evidence type="ECO:0000256" key="1">
    <source>
        <dbReference type="ARBA" id="ARBA00001974"/>
    </source>
</evidence>
<keyword evidence="2" id="KW-0285">Flavoprotein</keyword>
<evidence type="ECO:0000256" key="4">
    <source>
        <dbReference type="ARBA" id="ARBA00023002"/>
    </source>
</evidence>
<name>A0ABU9Y549_9SPHN</name>
<dbReference type="Gene3D" id="3.50.50.60">
    <property type="entry name" value="FAD/NAD(P)-binding domain"/>
    <property type="match status" value="1"/>
</dbReference>
<evidence type="ECO:0000313" key="7">
    <source>
        <dbReference type="Proteomes" id="UP001419910"/>
    </source>
</evidence>
<organism evidence="6 7">
    <name type="scientific">Sphingomonas oligophenolica</name>
    <dbReference type="NCBI Taxonomy" id="301154"/>
    <lineage>
        <taxon>Bacteria</taxon>
        <taxon>Pseudomonadati</taxon>
        <taxon>Pseudomonadota</taxon>
        <taxon>Alphaproteobacteria</taxon>
        <taxon>Sphingomonadales</taxon>
        <taxon>Sphingomonadaceae</taxon>
        <taxon>Sphingomonas</taxon>
    </lineage>
</organism>
<dbReference type="PANTHER" id="PTHR10961:SF46">
    <property type="entry name" value="PEROXISOMAL SARCOSINE OXIDASE"/>
    <property type="match status" value="1"/>
</dbReference>
<keyword evidence="3" id="KW-0274">FAD</keyword>
<gene>
    <name evidence="6" type="ORF">ABC974_14840</name>
</gene>
<sequence>MARVIVIGAGVVGLSAARAAARGGHEVVLIERGPIPNPHQASWDSHRMIRYHYGAAAGYTRMVTEAFAAWDRLWVEIGATHFVDTGAIAIAETEGDYVHRTLAAFREVGLPHRVLDRAETAKLCPQYKLLPQSFGVMAGPGGPLFADRIVRDLARLVETLGVTMMPEAEVVAIDPGTAAATLADGTHIRGDSMIVSTGAWCGGLWPSFAGLPVIRQALCYVEPPATYAGAWNEGPALVAFGDNGGYTLPGVEGTQLKFGYGAHRRPGRPDEEGWAGKPGEEKDILAGFGRFVHDIDQYRPLRLQIGYYTMDATREFHVETEGRTIAVGNCDGQMFKFGPLMGEKLIASVEGRLSATDLKNWAAGR</sequence>
<dbReference type="EMBL" id="JBDIME010000013">
    <property type="protein sequence ID" value="MEN2790915.1"/>
    <property type="molecule type" value="Genomic_DNA"/>
</dbReference>
<dbReference type="RefSeq" id="WP_343892826.1">
    <property type="nucleotide sequence ID" value="NZ_BAAAEH010000065.1"/>
</dbReference>
<keyword evidence="7" id="KW-1185">Reference proteome</keyword>
<reference evidence="6 7" key="1">
    <citation type="submission" date="2024-05" db="EMBL/GenBank/DDBJ databases">
        <authorList>
            <person name="Liu Q."/>
            <person name="Xin Y.-H."/>
        </authorList>
    </citation>
    <scope>NUCLEOTIDE SEQUENCE [LARGE SCALE GENOMIC DNA]</scope>
    <source>
        <strain evidence="6 7">CGMCC 1.10181</strain>
    </source>
</reference>